<feature type="transmembrane region" description="Helical" evidence="2">
    <location>
        <begin position="175"/>
        <end position="201"/>
    </location>
</feature>
<feature type="transmembrane region" description="Helical" evidence="2">
    <location>
        <begin position="147"/>
        <end position="169"/>
    </location>
</feature>
<comment type="caution">
    <text evidence="3">The sequence shown here is derived from an EMBL/GenBank/DDBJ whole genome shotgun (WGS) entry which is preliminary data.</text>
</comment>
<feature type="transmembrane region" description="Helical" evidence="2">
    <location>
        <begin position="284"/>
        <end position="305"/>
    </location>
</feature>
<evidence type="ECO:0000256" key="1">
    <source>
        <dbReference type="SAM" id="MobiDB-lite"/>
    </source>
</evidence>
<proteinExistence type="predicted"/>
<protein>
    <submittedName>
        <fullName evidence="3">Uncharacterized protein</fullName>
    </submittedName>
</protein>
<keyword evidence="2" id="KW-0812">Transmembrane</keyword>
<sequence>MSANPSTSARQHTTTWSWLLLLKTPAIALRGRVLLLAAAAVLLVWLGDQLLGIPVAPQPTAKVAGFAGFAESTLYTLQAMILGFADPFMQLAGGEHVVANLIRCAIRLAVWGILGGAIVRIAALALTRNESPDIESSVRFAWRLRSGFLGGPLLLIAGLVVISLPLMVVRLAMEISWLSAAVAVVWPIVIVVAVIASLYAIAAAIGWPLIWAAAATDGSDAFDAVSRMFAYIYQKPLRLMGYVALVALMAVGCAGGASALATIATIACEIAAGTPDNEWSQQTIAGWNSLALTLVGVYLTAFGWTSSTGIYLLRRQDVDGVHTDEVFIDPNEYDGGIPRLRQGPTGVPEFDEQSDAA</sequence>
<dbReference type="Proteomes" id="UP001155241">
    <property type="component" value="Unassembled WGS sequence"/>
</dbReference>
<dbReference type="AlphaFoldDB" id="A0A9X2JJE7"/>
<keyword evidence="4" id="KW-1185">Reference proteome</keyword>
<keyword evidence="2" id="KW-1133">Transmembrane helix</keyword>
<reference evidence="3" key="1">
    <citation type="submission" date="2022-06" db="EMBL/GenBank/DDBJ databases">
        <title>Aeoliella straminimaris, a novel planctomycete from sediments.</title>
        <authorList>
            <person name="Vitorino I.R."/>
            <person name="Lage O.M."/>
        </authorList>
    </citation>
    <scope>NUCLEOTIDE SEQUENCE</scope>
    <source>
        <strain evidence="3">ICT_H6.2</strain>
    </source>
</reference>
<accession>A0A9X2JJE7</accession>
<organism evidence="3 4">
    <name type="scientific">Aeoliella straminimaris</name>
    <dbReference type="NCBI Taxonomy" id="2954799"/>
    <lineage>
        <taxon>Bacteria</taxon>
        <taxon>Pseudomonadati</taxon>
        <taxon>Planctomycetota</taxon>
        <taxon>Planctomycetia</taxon>
        <taxon>Pirellulales</taxon>
        <taxon>Lacipirellulaceae</taxon>
        <taxon>Aeoliella</taxon>
    </lineage>
</organism>
<feature type="transmembrane region" description="Helical" evidence="2">
    <location>
        <begin position="63"/>
        <end position="85"/>
    </location>
</feature>
<name>A0A9X2JJE7_9BACT</name>
<feature type="transmembrane region" description="Helical" evidence="2">
    <location>
        <begin position="239"/>
        <end position="272"/>
    </location>
</feature>
<feature type="transmembrane region" description="Helical" evidence="2">
    <location>
        <begin position="105"/>
        <end position="126"/>
    </location>
</feature>
<feature type="region of interest" description="Disordered" evidence="1">
    <location>
        <begin position="338"/>
        <end position="357"/>
    </location>
</feature>
<gene>
    <name evidence="3" type="ORF">NG895_13445</name>
</gene>
<evidence type="ECO:0000313" key="3">
    <source>
        <dbReference type="EMBL" id="MCO6044909.1"/>
    </source>
</evidence>
<keyword evidence="2" id="KW-0472">Membrane</keyword>
<feature type="transmembrane region" description="Helical" evidence="2">
    <location>
        <begin position="27"/>
        <end position="51"/>
    </location>
</feature>
<dbReference type="EMBL" id="JAMXLR010000043">
    <property type="protein sequence ID" value="MCO6044909.1"/>
    <property type="molecule type" value="Genomic_DNA"/>
</dbReference>
<evidence type="ECO:0000256" key="2">
    <source>
        <dbReference type="SAM" id="Phobius"/>
    </source>
</evidence>
<evidence type="ECO:0000313" key="4">
    <source>
        <dbReference type="Proteomes" id="UP001155241"/>
    </source>
</evidence>